<dbReference type="InterPro" id="IPR012340">
    <property type="entry name" value="NA-bd_OB-fold"/>
</dbReference>
<evidence type="ECO:0000256" key="1">
    <source>
        <dbReference type="ARBA" id="ARBA00023125"/>
    </source>
</evidence>
<dbReference type="InterPro" id="IPR000424">
    <property type="entry name" value="Primosome_PriB/ssb"/>
</dbReference>
<evidence type="ECO:0000256" key="2">
    <source>
        <dbReference type="HAMAP-Rule" id="MF_00984"/>
    </source>
</evidence>
<evidence type="ECO:0000256" key="3">
    <source>
        <dbReference type="RuleBase" id="RU000524"/>
    </source>
</evidence>
<dbReference type="RefSeq" id="WP_211353666.1">
    <property type="nucleotide sequence ID" value="NZ_CP144375.1"/>
</dbReference>
<organism evidence="5 6">
    <name type="scientific">Kutzneria buriramensis</name>
    <dbReference type="NCBI Taxonomy" id="1045776"/>
    <lineage>
        <taxon>Bacteria</taxon>
        <taxon>Bacillati</taxon>
        <taxon>Actinomycetota</taxon>
        <taxon>Actinomycetes</taxon>
        <taxon>Pseudonocardiales</taxon>
        <taxon>Pseudonocardiaceae</taxon>
        <taxon>Kutzneria</taxon>
    </lineage>
</organism>
<dbReference type="HAMAP" id="MF_00984">
    <property type="entry name" value="SSB"/>
    <property type="match status" value="1"/>
</dbReference>
<dbReference type="Pfam" id="PF00436">
    <property type="entry name" value="SSB"/>
    <property type="match status" value="1"/>
</dbReference>
<sequence>MVGLPEVTMAGTLTADPELRYTQSAIAVANFTVACNPRTLNRQTGKWEDGEATFVRCSIWRDAAEHVAESLKRGQRVLVTGSLRQRSYEKDGEKRYAMELDVTEVGASLKWANVEVRKVTRNAGPAGEDSWATRAPAPVGAATGSSGFADEPPF</sequence>
<dbReference type="CDD" id="cd04496">
    <property type="entry name" value="SSB_OBF"/>
    <property type="match status" value="1"/>
</dbReference>
<name>A0A3E0GST3_9PSEU</name>
<protein>
    <recommendedName>
        <fullName evidence="2 3">Single-stranded DNA-binding protein</fullName>
        <shortName evidence="2">SSB</shortName>
    </recommendedName>
</protein>
<dbReference type="InterPro" id="IPR011344">
    <property type="entry name" value="ssDNA-bd"/>
</dbReference>
<dbReference type="NCBIfam" id="TIGR00621">
    <property type="entry name" value="ssb"/>
    <property type="match status" value="1"/>
</dbReference>
<dbReference type="GO" id="GO:0006260">
    <property type="term" value="P:DNA replication"/>
    <property type="evidence" value="ECO:0007669"/>
    <property type="project" value="InterPro"/>
</dbReference>
<evidence type="ECO:0000313" key="6">
    <source>
        <dbReference type="Proteomes" id="UP000256269"/>
    </source>
</evidence>
<dbReference type="GO" id="GO:0003697">
    <property type="term" value="F:single-stranded DNA binding"/>
    <property type="evidence" value="ECO:0007669"/>
    <property type="project" value="UniProtKB-UniRule"/>
</dbReference>
<dbReference type="AlphaFoldDB" id="A0A3E0GST3"/>
<proteinExistence type="inferred from homology"/>
<dbReference type="Proteomes" id="UP000256269">
    <property type="component" value="Unassembled WGS sequence"/>
</dbReference>
<keyword evidence="1 2" id="KW-0238">DNA-binding</keyword>
<dbReference type="PANTHER" id="PTHR10302">
    <property type="entry name" value="SINGLE-STRANDED DNA-BINDING PROTEIN"/>
    <property type="match status" value="1"/>
</dbReference>
<dbReference type="PROSITE" id="PS50935">
    <property type="entry name" value="SSB"/>
    <property type="match status" value="1"/>
</dbReference>
<dbReference type="GO" id="GO:0009295">
    <property type="term" value="C:nucleoid"/>
    <property type="evidence" value="ECO:0007669"/>
    <property type="project" value="TreeGrafter"/>
</dbReference>
<dbReference type="EMBL" id="QUNO01000035">
    <property type="protein sequence ID" value="REH26005.1"/>
    <property type="molecule type" value="Genomic_DNA"/>
</dbReference>
<accession>A0A3E0GST3</accession>
<keyword evidence="6" id="KW-1185">Reference proteome</keyword>
<dbReference type="SUPFAM" id="SSF50249">
    <property type="entry name" value="Nucleic acid-binding proteins"/>
    <property type="match status" value="1"/>
</dbReference>
<dbReference type="PANTHER" id="PTHR10302:SF27">
    <property type="entry name" value="SINGLE-STRANDED DNA-BINDING PROTEIN"/>
    <property type="match status" value="1"/>
</dbReference>
<comment type="subunit">
    <text evidence="2">Homotetramer.</text>
</comment>
<gene>
    <name evidence="5" type="ORF">BCF44_13544</name>
</gene>
<dbReference type="Gene3D" id="2.40.50.140">
    <property type="entry name" value="Nucleic acid-binding proteins"/>
    <property type="match status" value="1"/>
</dbReference>
<reference evidence="5 6" key="1">
    <citation type="submission" date="2018-08" db="EMBL/GenBank/DDBJ databases">
        <title>Genomic Encyclopedia of Archaeal and Bacterial Type Strains, Phase II (KMG-II): from individual species to whole genera.</title>
        <authorList>
            <person name="Goeker M."/>
        </authorList>
    </citation>
    <scope>NUCLEOTIDE SEQUENCE [LARGE SCALE GENOMIC DNA]</scope>
    <source>
        <strain evidence="5 6">DSM 45791</strain>
    </source>
</reference>
<evidence type="ECO:0000256" key="4">
    <source>
        <dbReference type="SAM" id="MobiDB-lite"/>
    </source>
</evidence>
<evidence type="ECO:0000313" key="5">
    <source>
        <dbReference type="EMBL" id="REH26005.1"/>
    </source>
</evidence>
<comment type="caution">
    <text evidence="5">The sequence shown here is derived from an EMBL/GenBank/DDBJ whole genome shotgun (WGS) entry which is preliminary data.</text>
</comment>
<comment type="caution">
    <text evidence="2">Lacks conserved residue(s) required for the propagation of feature annotation.</text>
</comment>
<feature type="region of interest" description="Disordered" evidence="4">
    <location>
        <begin position="122"/>
        <end position="154"/>
    </location>
</feature>